<evidence type="ECO:0000256" key="2">
    <source>
        <dbReference type="SAM" id="SignalP"/>
    </source>
</evidence>
<feature type="signal peptide" evidence="2">
    <location>
        <begin position="1"/>
        <end position="20"/>
    </location>
</feature>
<reference evidence="4 5" key="1">
    <citation type="submission" date="2019-08" db="EMBL/GenBank/DDBJ databases">
        <authorList>
            <person name="Shi S."/>
        </authorList>
    </citation>
    <scope>NUCLEOTIDE SEQUENCE [LARGE SCALE GENOMIC DNA]</scope>
    <source>
        <strain evidence="4 5">GY10130</strain>
    </source>
</reference>
<keyword evidence="2" id="KW-0732">Signal</keyword>
<gene>
    <name evidence="4" type="ORF">FVR03_15970</name>
</gene>
<dbReference type="CDD" id="cd08023">
    <property type="entry name" value="GH16_laminarinase_like"/>
    <property type="match status" value="1"/>
</dbReference>
<dbReference type="Proteomes" id="UP000321926">
    <property type="component" value="Unassembled WGS sequence"/>
</dbReference>
<accession>A0A5C8JF86</accession>
<dbReference type="InterPro" id="IPR000757">
    <property type="entry name" value="Beta-glucanase-like"/>
</dbReference>
<proteinExistence type="inferred from homology"/>
<dbReference type="Gene3D" id="2.60.120.200">
    <property type="match status" value="1"/>
</dbReference>
<dbReference type="PANTHER" id="PTHR10963:SF55">
    <property type="entry name" value="GLYCOSIDE HYDROLASE FAMILY 16 PROTEIN"/>
    <property type="match status" value="1"/>
</dbReference>
<evidence type="ECO:0000256" key="1">
    <source>
        <dbReference type="ARBA" id="ARBA00006865"/>
    </source>
</evidence>
<dbReference type="OrthoDB" id="9776255at2"/>
<feature type="domain" description="GH16" evidence="3">
    <location>
        <begin position="51"/>
        <end position="282"/>
    </location>
</feature>
<organism evidence="4 5">
    <name type="scientific">Pontibacter qinzhouensis</name>
    <dbReference type="NCBI Taxonomy" id="2603253"/>
    <lineage>
        <taxon>Bacteria</taxon>
        <taxon>Pseudomonadati</taxon>
        <taxon>Bacteroidota</taxon>
        <taxon>Cytophagia</taxon>
        <taxon>Cytophagales</taxon>
        <taxon>Hymenobacteraceae</taxon>
        <taxon>Pontibacter</taxon>
    </lineage>
</organism>
<evidence type="ECO:0000259" key="3">
    <source>
        <dbReference type="PROSITE" id="PS51762"/>
    </source>
</evidence>
<comment type="similarity">
    <text evidence="1">Belongs to the glycosyl hydrolase 16 family.</text>
</comment>
<dbReference type="Pfam" id="PF00722">
    <property type="entry name" value="Glyco_hydro_16"/>
    <property type="match status" value="1"/>
</dbReference>
<keyword evidence="4" id="KW-0378">Hydrolase</keyword>
<dbReference type="InterPro" id="IPR050546">
    <property type="entry name" value="Glycosyl_Hydrlase_16"/>
</dbReference>
<dbReference type="AlphaFoldDB" id="A0A5C8JF86"/>
<dbReference type="EMBL" id="VRTY01000065">
    <property type="protein sequence ID" value="TXK37105.1"/>
    <property type="molecule type" value="Genomic_DNA"/>
</dbReference>
<sequence>MPLALLVKCWVLLLCTGCSGSDTPRPIITAPKPPQDLNWAFETTPVWADEFTYNGLPDPNKWDYDIGGSGWGNNELQYYTNSASNASVANGLLTITARKESREGKDYTSARLVTRNKGDFLYGRFEIKAKLPTGKGTWPAIWMLHTDWAYGNWPKSGEIDIMEHVGYDQNKVHMSVHTEAYHHSIGTQKTATKIIPTASSDFHVYRLDWTPYAVRGYMDDLLVFEFRNEGKGYSVWPFDKRFHLLLNIAVGGDWGGAQGIDPDIYPQTMEVEYVRVYKMVEK</sequence>
<protein>
    <submittedName>
        <fullName evidence="4">Glycoside hydrolase family 16 protein</fullName>
    </submittedName>
</protein>
<comment type="caution">
    <text evidence="4">The sequence shown here is derived from an EMBL/GenBank/DDBJ whole genome shotgun (WGS) entry which is preliminary data.</text>
</comment>
<dbReference type="GO" id="GO:0005975">
    <property type="term" value="P:carbohydrate metabolic process"/>
    <property type="evidence" value="ECO:0007669"/>
    <property type="project" value="InterPro"/>
</dbReference>
<keyword evidence="5" id="KW-1185">Reference proteome</keyword>
<dbReference type="PANTHER" id="PTHR10963">
    <property type="entry name" value="GLYCOSYL HYDROLASE-RELATED"/>
    <property type="match status" value="1"/>
</dbReference>
<dbReference type="SUPFAM" id="SSF49899">
    <property type="entry name" value="Concanavalin A-like lectins/glucanases"/>
    <property type="match status" value="1"/>
</dbReference>
<dbReference type="PROSITE" id="PS51762">
    <property type="entry name" value="GH16_2"/>
    <property type="match status" value="1"/>
</dbReference>
<evidence type="ECO:0000313" key="5">
    <source>
        <dbReference type="Proteomes" id="UP000321926"/>
    </source>
</evidence>
<feature type="chain" id="PRO_5022686305" evidence="2">
    <location>
        <begin position="21"/>
        <end position="282"/>
    </location>
</feature>
<dbReference type="GO" id="GO:0004553">
    <property type="term" value="F:hydrolase activity, hydrolyzing O-glycosyl compounds"/>
    <property type="evidence" value="ECO:0007669"/>
    <property type="project" value="InterPro"/>
</dbReference>
<evidence type="ECO:0000313" key="4">
    <source>
        <dbReference type="EMBL" id="TXK37105.1"/>
    </source>
</evidence>
<dbReference type="InterPro" id="IPR013320">
    <property type="entry name" value="ConA-like_dom_sf"/>
</dbReference>
<name>A0A5C8JF86_9BACT</name>